<name>A0AAP4BDK6_9FIRM</name>
<evidence type="ECO:0000256" key="1">
    <source>
        <dbReference type="ARBA" id="ARBA00001974"/>
    </source>
</evidence>
<comment type="cofactor">
    <cofactor evidence="1">
        <name>FAD</name>
        <dbReference type="ChEBI" id="CHEBI:57692"/>
    </cofactor>
</comment>
<keyword evidence="3" id="KW-0285">Flavoprotein</keyword>
<dbReference type="Gene3D" id="3.40.50.720">
    <property type="entry name" value="NAD(P)-binding Rossmann-like Domain"/>
    <property type="match status" value="3"/>
</dbReference>
<keyword evidence="9" id="KW-1185">Reference proteome</keyword>
<evidence type="ECO:0000256" key="4">
    <source>
        <dbReference type="ARBA" id="ARBA00022827"/>
    </source>
</evidence>
<comment type="similarity">
    <text evidence="2">Belongs to the UDP-galactopyranose/dTDP-fucopyranose mutase family.</text>
</comment>
<dbReference type="InterPro" id="IPR015899">
    <property type="entry name" value="UDP-GalPyranose_mutase_C"/>
</dbReference>
<dbReference type="GO" id="GO:0050660">
    <property type="term" value="F:flavin adenine dinucleotide binding"/>
    <property type="evidence" value="ECO:0007669"/>
    <property type="project" value="TreeGrafter"/>
</dbReference>
<keyword evidence="6" id="KW-0472">Membrane</keyword>
<keyword evidence="4" id="KW-0274">FAD</keyword>
<dbReference type="Pfam" id="PF03275">
    <property type="entry name" value="GLF"/>
    <property type="match status" value="1"/>
</dbReference>
<evidence type="ECO:0000313" key="8">
    <source>
        <dbReference type="EMBL" id="MDI9242916.1"/>
    </source>
</evidence>
<keyword evidence="6" id="KW-0812">Transmembrane</keyword>
<comment type="caution">
    <text evidence="8">The sequence shown here is derived from an EMBL/GenBank/DDBJ whole genome shotgun (WGS) entry which is preliminary data.</text>
</comment>
<dbReference type="SUPFAM" id="SSF51971">
    <property type="entry name" value="Nucleotide-binding domain"/>
    <property type="match status" value="1"/>
</dbReference>
<dbReference type="EC" id="5.4.99.9" evidence="8"/>
<evidence type="ECO:0000256" key="2">
    <source>
        <dbReference type="ARBA" id="ARBA00009321"/>
    </source>
</evidence>
<evidence type="ECO:0000259" key="7">
    <source>
        <dbReference type="Pfam" id="PF03275"/>
    </source>
</evidence>
<evidence type="ECO:0000313" key="9">
    <source>
        <dbReference type="Proteomes" id="UP001300383"/>
    </source>
</evidence>
<dbReference type="PANTHER" id="PTHR21197:SF0">
    <property type="entry name" value="UDP-GALACTOPYRANOSE MUTASE"/>
    <property type="match status" value="1"/>
</dbReference>
<protein>
    <submittedName>
        <fullName evidence="8">UDP-galactopyranose mutase</fullName>
        <ecNumber evidence="8">5.4.99.9</ecNumber>
    </submittedName>
</protein>
<organism evidence="8 9">
    <name type="scientific">Fusibacillus kribbianus</name>
    <dbReference type="NCBI Taxonomy" id="3044208"/>
    <lineage>
        <taxon>Bacteria</taxon>
        <taxon>Bacillati</taxon>
        <taxon>Bacillota</taxon>
        <taxon>Clostridia</taxon>
        <taxon>Lachnospirales</taxon>
        <taxon>Lachnospiraceae</taxon>
        <taxon>Fusibacillus</taxon>
    </lineage>
</organism>
<dbReference type="NCBIfam" id="TIGR00031">
    <property type="entry name" value="UDP-GALP_mutase"/>
    <property type="match status" value="1"/>
</dbReference>
<reference evidence="8 9" key="1">
    <citation type="submission" date="2023-05" db="EMBL/GenBank/DDBJ databases">
        <title>[ruminococcus] sp. nov., isolated from a pig farm feces dump.</title>
        <authorList>
            <person name="Chang Y.-H."/>
        </authorList>
    </citation>
    <scope>NUCLEOTIDE SEQUENCE [LARGE SCALE GENOMIC DNA]</scope>
    <source>
        <strain evidence="8 9">YH-rum2234</strain>
    </source>
</reference>
<dbReference type="EMBL" id="JASGBQ010000021">
    <property type="protein sequence ID" value="MDI9242916.1"/>
    <property type="molecule type" value="Genomic_DNA"/>
</dbReference>
<feature type="transmembrane region" description="Helical" evidence="6">
    <location>
        <begin position="6"/>
        <end position="22"/>
    </location>
</feature>
<dbReference type="RefSeq" id="WP_283231350.1">
    <property type="nucleotide sequence ID" value="NZ_JASGBQ010000021.1"/>
</dbReference>
<gene>
    <name evidence="8" type="primary">glf</name>
    <name evidence="8" type="ORF">QJ036_10610</name>
</gene>
<dbReference type="SUPFAM" id="SSF54373">
    <property type="entry name" value="FAD-linked reductases, C-terminal domain"/>
    <property type="match status" value="1"/>
</dbReference>
<sequence>MKKYDYVIVGGGLFGGVMAWYARQNGKTCLVIEKRKQLGGNIYCENMEGIPVHRYGAHIFHTSNKKVWQFVNNLAEFNRFTNCPVANYRGEMYNMPFNMNTFSKMWGVSTPEEARAKIDAQRAGITGEPANLEEQAISLVGTDIYEKLIKGYTEKQWGRDCRDLPSFIIKRLPVRYTYDNNYFNDPYQGIPIGGYNVITEKLFEGCDVMLETDYLADRDRFNAMGGRVIYTGTIDAYFGYCYGKLEYRSLRFEDDIYDTDNFQGVAVVNHTAREVPYTRTIEHKHFDCTVDYRTNPKTVVTREYPVAWEAGMEPYYPVNDEKNQSLYQRYAELGKKEDKVLFGGRLAEYRYYDMDKVIESAMEKAEEEFGNLE</sequence>
<dbReference type="AlphaFoldDB" id="A0AAP4BDK6"/>
<dbReference type="GO" id="GO:0005829">
    <property type="term" value="C:cytosol"/>
    <property type="evidence" value="ECO:0007669"/>
    <property type="project" value="TreeGrafter"/>
</dbReference>
<evidence type="ECO:0000256" key="6">
    <source>
        <dbReference type="SAM" id="Phobius"/>
    </source>
</evidence>
<keyword evidence="5 8" id="KW-0413">Isomerase</keyword>
<dbReference type="PANTHER" id="PTHR21197">
    <property type="entry name" value="UDP-GALACTOPYRANOSE MUTASE"/>
    <property type="match status" value="1"/>
</dbReference>
<accession>A0AAP4BDK6</accession>
<proteinExistence type="inferred from homology"/>
<dbReference type="Proteomes" id="UP001300383">
    <property type="component" value="Unassembled WGS sequence"/>
</dbReference>
<dbReference type="GO" id="GO:0008767">
    <property type="term" value="F:UDP-galactopyranose mutase activity"/>
    <property type="evidence" value="ECO:0007669"/>
    <property type="project" value="UniProtKB-EC"/>
</dbReference>
<keyword evidence="6" id="KW-1133">Transmembrane helix</keyword>
<dbReference type="Pfam" id="PF13450">
    <property type="entry name" value="NAD_binding_8"/>
    <property type="match status" value="1"/>
</dbReference>
<evidence type="ECO:0000256" key="5">
    <source>
        <dbReference type="ARBA" id="ARBA00023235"/>
    </source>
</evidence>
<feature type="domain" description="UDP-galactopyranose mutase C-terminal" evidence="7">
    <location>
        <begin position="147"/>
        <end position="351"/>
    </location>
</feature>
<evidence type="ECO:0000256" key="3">
    <source>
        <dbReference type="ARBA" id="ARBA00022630"/>
    </source>
</evidence>
<dbReference type="InterPro" id="IPR004379">
    <property type="entry name" value="UDP-GALP_mutase"/>
</dbReference>